<comment type="caution">
    <text evidence="3">The sequence shown here is derived from an EMBL/GenBank/DDBJ whole genome shotgun (WGS) entry which is preliminary data.</text>
</comment>
<sequence>MKPPYELVFQGMPRSDALEAAAARHVSRLDRFRQDISHCRINVVLDEKHDHQGKPFNIRIEVTIPGHQLVSSKERDEDAYVALRNAFSNVTRMLEDTGRKQRGRGKRHDERSAAPATRSDAHE</sequence>
<organism evidence="3 4">
    <name type="scientific">Burkholderia cenocepacia</name>
    <dbReference type="NCBI Taxonomy" id="95486"/>
    <lineage>
        <taxon>Bacteria</taxon>
        <taxon>Pseudomonadati</taxon>
        <taxon>Pseudomonadota</taxon>
        <taxon>Betaproteobacteria</taxon>
        <taxon>Burkholderiales</taxon>
        <taxon>Burkholderiaceae</taxon>
        <taxon>Burkholderia</taxon>
        <taxon>Burkholderia cepacia complex</taxon>
    </lineage>
</organism>
<evidence type="ECO:0000313" key="2">
    <source>
        <dbReference type="EMBL" id="ONU74738.1"/>
    </source>
</evidence>
<evidence type="ECO:0000313" key="3">
    <source>
        <dbReference type="EMBL" id="ONU75364.1"/>
    </source>
</evidence>
<dbReference type="EMBL" id="MUTJ01000106">
    <property type="protein sequence ID" value="ONU74738.1"/>
    <property type="molecule type" value="Genomic_DNA"/>
</dbReference>
<evidence type="ECO:0000256" key="1">
    <source>
        <dbReference type="SAM" id="MobiDB-lite"/>
    </source>
</evidence>
<protein>
    <submittedName>
        <fullName evidence="3">Ribosomal subunit interface protein</fullName>
    </submittedName>
</protein>
<dbReference type="Proteomes" id="UP000188543">
    <property type="component" value="Unassembled WGS sequence"/>
</dbReference>
<dbReference type="Gene3D" id="3.30.160.100">
    <property type="entry name" value="Ribosome hibernation promotion factor-like"/>
    <property type="match status" value="1"/>
</dbReference>
<dbReference type="Pfam" id="PF02482">
    <property type="entry name" value="Ribosomal_S30AE"/>
    <property type="match status" value="1"/>
</dbReference>
<dbReference type="InterPro" id="IPR003489">
    <property type="entry name" value="RHF/RaiA"/>
</dbReference>
<name>A0A1V2VT52_9BURK</name>
<dbReference type="RefSeq" id="WP_052106031.1">
    <property type="nucleotide sequence ID" value="NZ_CADETK010000008.1"/>
</dbReference>
<dbReference type="EMBL" id="MUTJ01000104">
    <property type="protein sequence ID" value="ONU75364.1"/>
    <property type="molecule type" value="Genomic_DNA"/>
</dbReference>
<dbReference type="OrthoDB" id="9782252at2"/>
<accession>A0A1V2VT52</accession>
<feature type="region of interest" description="Disordered" evidence="1">
    <location>
        <begin position="91"/>
        <end position="123"/>
    </location>
</feature>
<evidence type="ECO:0000313" key="4">
    <source>
        <dbReference type="Proteomes" id="UP000188543"/>
    </source>
</evidence>
<gene>
    <name evidence="3" type="ORF">A8E72_35295</name>
    <name evidence="2" type="ORF">A8E72_36870</name>
</gene>
<dbReference type="InterPro" id="IPR036567">
    <property type="entry name" value="RHF-like"/>
</dbReference>
<dbReference type="AlphaFoldDB" id="A0A1V2VT52"/>
<reference evidence="3 4" key="1">
    <citation type="submission" date="2016-08" db="EMBL/GenBank/DDBJ databases">
        <authorList>
            <person name="Seilhamer J.J."/>
        </authorList>
    </citation>
    <scope>NUCLEOTIDE SEQUENCE [LARGE SCALE GENOMIC DNA]</scope>
    <source>
        <strain evidence="3 4">VC14762</strain>
    </source>
</reference>
<dbReference type="SUPFAM" id="SSF69754">
    <property type="entry name" value="Ribosome binding protein Y (YfiA homologue)"/>
    <property type="match status" value="1"/>
</dbReference>
<proteinExistence type="predicted"/>